<comment type="subcellular location">
    <subcellularLocation>
        <location evidence="12">Cytoplasm</location>
    </subcellularLocation>
</comment>
<evidence type="ECO:0000256" key="4">
    <source>
        <dbReference type="ARBA" id="ARBA00022749"/>
    </source>
</evidence>
<keyword evidence="8 12" id="KW-0520">NAD</keyword>
<evidence type="ECO:0000256" key="9">
    <source>
        <dbReference type="ARBA" id="ARBA00023122"/>
    </source>
</evidence>
<dbReference type="EC" id="1.1.1.205" evidence="12 18"/>
<evidence type="ECO:0000256" key="10">
    <source>
        <dbReference type="ARBA" id="ARBA00048028"/>
    </source>
</evidence>
<dbReference type="Proteomes" id="UP001605036">
    <property type="component" value="Unassembled WGS sequence"/>
</dbReference>
<dbReference type="FunFam" id="3.20.20.70:FF:000086">
    <property type="entry name" value="IMP dehydrogenase, putative"/>
    <property type="match status" value="1"/>
</dbReference>
<dbReference type="InterPro" id="IPR046342">
    <property type="entry name" value="CBS_dom_sf"/>
</dbReference>
<evidence type="ECO:0000256" key="1">
    <source>
        <dbReference type="ARBA" id="ARBA00001958"/>
    </source>
</evidence>
<dbReference type="PANTHER" id="PTHR11911">
    <property type="entry name" value="INOSINE-5-MONOPHOSPHATE DEHYDROGENASE RELATED"/>
    <property type="match status" value="1"/>
</dbReference>
<feature type="binding site" evidence="12">
    <location>
        <begin position="406"/>
        <end position="410"/>
    </location>
    <ligand>
        <name>IMP</name>
        <dbReference type="ChEBI" id="CHEBI:58053"/>
    </ligand>
</feature>
<feature type="domain" description="CBS" evidence="19">
    <location>
        <begin position="173"/>
        <end position="232"/>
    </location>
</feature>
<dbReference type="GO" id="GO:0000166">
    <property type="term" value="F:nucleotide binding"/>
    <property type="evidence" value="ECO:0007669"/>
    <property type="project" value="UniProtKB-UniRule"/>
</dbReference>
<feature type="binding site" evidence="12 14">
    <location>
        <begin position="319"/>
        <end position="321"/>
    </location>
    <ligand>
        <name>NAD(+)</name>
        <dbReference type="ChEBI" id="CHEBI:57540"/>
    </ligand>
</feature>
<feature type="binding site" description="in other chain" evidence="12 15">
    <location>
        <position position="326"/>
    </location>
    <ligand>
        <name>K(+)</name>
        <dbReference type="ChEBI" id="CHEBI:29103"/>
        <note>ligand shared between two tetrameric partners</note>
    </ligand>
</feature>
<evidence type="ECO:0000256" key="3">
    <source>
        <dbReference type="ARBA" id="ARBA00022723"/>
    </source>
</evidence>
<evidence type="ECO:0000256" key="11">
    <source>
        <dbReference type="ARBA" id="ARBA00056556"/>
    </source>
</evidence>
<comment type="caution">
    <text evidence="20">The sequence shown here is derived from an EMBL/GenBank/DDBJ whole genome shotgun (WGS) entry which is preliminary data.</text>
</comment>
<protein>
    <recommendedName>
        <fullName evidence="12 18">Inosine-5'-monophosphate dehydrogenase</fullName>
        <shortName evidence="12">IMP dehydrogenase</shortName>
        <shortName evidence="12">IMPD</shortName>
        <shortName evidence="12">IMPDH</shortName>
        <ecNumber evidence="12 18">1.1.1.205</ecNumber>
    </recommendedName>
</protein>
<evidence type="ECO:0000256" key="15">
    <source>
        <dbReference type="PIRSR" id="PIRSR000130-4"/>
    </source>
</evidence>
<feature type="binding site" evidence="12">
    <location>
        <position position="434"/>
    </location>
    <ligand>
        <name>IMP</name>
        <dbReference type="ChEBI" id="CHEBI:58053"/>
    </ligand>
</feature>
<dbReference type="SUPFAM" id="SSF51412">
    <property type="entry name" value="Inosine monophosphate dehydrogenase (IMPDH)"/>
    <property type="match status" value="1"/>
</dbReference>
<keyword evidence="5 12" id="KW-0658">Purine biosynthesis</keyword>
<feature type="binding site" evidence="12">
    <location>
        <position position="324"/>
    </location>
    <ligand>
        <name>IMP</name>
        <dbReference type="ChEBI" id="CHEBI:58053"/>
    </ligand>
</feature>
<dbReference type="SUPFAM" id="SSF54631">
    <property type="entry name" value="CBS-domain pair"/>
    <property type="match status" value="1"/>
</dbReference>
<comment type="similarity">
    <text evidence="2 12 17">Belongs to the IMPDH/GMPR family.</text>
</comment>
<dbReference type="GO" id="GO:0006177">
    <property type="term" value="P:GMP biosynthetic process"/>
    <property type="evidence" value="ECO:0007669"/>
    <property type="project" value="UniProtKB-UniRule"/>
</dbReference>
<dbReference type="InterPro" id="IPR001093">
    <property type="entry name" value="IMP_DH_GMPRt"/>
</dbReference>
<evidence type="ECO:0000256" key="6">
    <source>
        <dbReference type="ARBA" id="ARBA00022958"/>
    </source>
</evidence>
<keyword evidence="12" id="KW-0963">Cytoplasm</keyword>
<keyword evidence="21" id="KW-1185">Reference proteome</keyword>
<evidence type="ECO:0000313" key="20">
    <source>
        <dbReference type="EMBL" id="KAL2613247.1"/>
    </source>
</evidence>
<dbReference type="InterPro" id="IPR000644">
    <property type="entry name" value="CBS_dom"/>
</dbReference>
<feature type="binding site" evidence="12">
    <location>
        <begin position="359"/>
        <end position="361"/>
    </location>
    <ligand>
        <name>IMP</name>
        <dbReference type="ChEBI" id="CHEBI:58053"/>
    </ligand>
</feature>
<feature type="binding site" description="in other chain" evidence="12 15">
    <location>
        <position position="321"/>
    </location>
    <ligand>
        <name>K(+)</name>
        <dbReference type="ChEBI" id="CHEBI:29103"/>
        <note>ligand shared between two tetrameric partners</note>
    </ligand>
</feature>
<dbReference type="SMART" id="SM01240">
    <property type="entry name" value="IMPDH"/>
    <property type="match status" value="1"/>
</dbReference>
<sequence length="507" mass="53788">MAQNGIVREFRDGWTAAEIFSREFSYTYDDIIMHPGYIDFPADAVDLNSRLTKNIILRTPCVSSPMDTVTEAPMAAAMAAVGGIGFIHYNNTPQEQANLVKKAKSQRVGFVSDPVCLSPSATVSDVDGLKNRKGFSSVLITEDGTIGSKLVGIVTSRDIDFLSDRMTEVREVMSVDLITAPAGISLEEASGILIKSKKSLLPLVGESGEVVELLCRTDLKRRLAYPKSGVPSVGKDGRFLVGAAVGTRESDKQRLGLLVEAGVNVVIFDSAQGNSSYQKEMISYAKKIYPDIDVIGGNVASSHQAINLIEAGADALRVGMGSGSICTTQEVCAVGRGQATAVFQVSRLANSLAVPVIADGGISNSGHIVKALTLGASTVMMGSFLAGTDEAPGDFFYQDGRRLKNYRGMGSLEAQAKGSDTRYLGDKSQMRIAQGVSGTVADKGSVLRLIPFTMHAVKQGFQDLGLRSVAAARSALSSGNITMEVRTGAAQKEGGVHGLVSYEKRHF</sequence>
<keyword evidence="3 12" id="KW-0479">Metal-binding</keyword>
<feature type="domain" description="CBS" evidence="19">
    <location>
        <begin position="110"/>
        <end position="169"/>
    </location>
</feature>
<dbReference type="HAMAP" id="MF_01964">
    <property type="entry name" value="IMPDH"/>
    <property type="match status" value="1"/>
</dbReference>
<reference evidence="20 21" key="1">
    <citation type="submission" date="2024-09" db="EMBL/GenBank/DDBJ databases">
        <title>Chromosome-scale assembly of Riccia fluitans.</title>
        <authorList>
            <person name="Paukszto L."/>
            <person name="Sawicki J."/>
            <person name="Karawczyk K."/>
            <person name="Piernik-Szablinska J."/>
            <person name="Szczecinska M."/>
            <person name="Mazdziarz M."/>
        </authorList>
    </citation>
    <scope>NUCLEOTIDE SEQUENCE [LARGE SCALE GENOMIC DNA]</scope>
    <source>
        <strain evidence="20">Rf_01</strain>
        <tissue evidence="20">Aerial parts of the thallus</tissue>
    </source>
</reference>
<dbReference type="InterPro" id="IPR005990">
    <property type="entry name" value="IMP_DH"/>
</dbReference>
<evidence type="ECO:0000256" key="2">
    <source>
        <dbReference type="ARBA" id="ARBA00005502"/>
    </source>
</evidence>
<dbReference type="Pfam" id="PF00478">
    <property type="entry name" value="IMPDH"/>
    <property type="match status" value="1"/>
</dbReference>
<dbReference type="InterPro" id="IPR013785">
    <property type="entry name" value="Aldolase_TIM"/>
</dbReference>
<dbReference type="Pfam" id="PF00571">
    <property type="entry name" value="CBS"/>
    <property type="match status" value="2"/>
</dbReference>
<dbReference type="AlphaFoldDB" id="A0ABD1XWB7"/>
<evidence type="ECO:0000256" key="5">
    <source>
        <dbReference type="ARBA" id="ARBA00022755"/>
    </source>
</evidence>
<comment type="activity regulation">
    <text evidence="12">Mycophenolic acid (MPA) is a non-competitive inhibitor that prevents formation of the closed enzyme conformation by binding to the same site as the amobile flap. In contrast, mizoribine monophosphate (MZP) is a competitive inhibitor that induces the closed conformation. MPA is a potent inhibitor of mammalian IMPDHs but a poor inhibitor of the bacterial enzymes. MZP is a more potent inhibitor of bacterial IMPDH.</text>
</comment>
<dbReference type="PIRSF" id="PIRSF000130">
    <property type="entry name" value="IMPDH"/>
    <property type="match status" value="1"/>
</dbReference>
<keyword evidence="6 12" id="KW-0630">Potassium</keyword>
<dbReference type="CDD" id="cd04601">
    <property type="entry name" value="CBS_pair_IMPDH"/>
    <property type="match status" value="1"/>
</dbReference>
<evidence type="ECO:0000256" key="18">
    <source>
        <dbReference type="RuleBase" id="RU003928"/>
    </source>
</evidence>
<feature type="active site" description="Proton acceptor" evidence="12 13">
    <location>
        <position position="422"/>
    </location>
</feature>
<feature type="binding site" evidence="12">
    <location>
        <begin position="382"/>
        <end position="383"/>
    </location>
    <ligand>
        <name>IMP</name>
        <dbReference type="ChEBI" id="CHEBI:58053"/>
    </ligand>
</feature>
<comment type="subunit">
    <text evidence="12">Homotetramer.</text>
</comment>
<dbReference type="PANTHER" id="PTHR11911:SF111">
    <property type="entry name" value="INOSINE-5'-MONOPHOSPHATE DEHYDROGENASE"/>
    <property type="match status" value="1"/>
</dbReference>
<dbReference type="CDD" id="cd00381">
    <property type="entry name" value="IMPDH"/>
    <property type="match status" value="1"/>
</dbReference>
<evidence type="ECO:0000256" key="7">
    <source>
        <dbReference type="ARBA" id="ARBA00023002"/>
    </source>
</evidence>
<comment type="pathway">
    <text evidence="12 18">Purine metabolism; XMP biosynthesis via de novo pathway; XMP from IMP: step 1/1.</text>
</comment>
<evidence type="ECO:0000256" key="14">
    <source>
        <dbReference type="PIRSR" id="PIRSR000130-3"/>
    </source>
</evidence>
<organism evidence="20 21">
    <name type="scientific">Riccia fluitans</name>
    <dbReference type="NCBI Taxonomy" id="41844"/>
    <lineage>
        <taxon>Eukaryota</taxon>
        <taxon>Viridiplantae</taxon>
        <taxon>Streptophyta</taxon>
        <taxon>Embryophyta</taxon>
        <taxon>Marchantiophyta</taxon>
        <taxon>Marchantiopsida</taxon>
        <taxon>Marchantiidae</taxon>
        <taxon>Marchantiales</taxon>
        <taxon>Ricciaceae</taxon>
        <taxon>Riccia</taxon>
    </lineage>
</organism>
<comment type="caution">
    <text evidence="12">Lacks conserved residue(s) required for the propagation of feature annotation.</text>
</comment>
<name>A0ABD1XWB7_9MARC</name>
<keyword evidence="7 12" id="KW-0560">Oxidoreductase</keyword>
<comment type="function">
    <text evidence="11 12">Catalyzes the conversion of inosine 5'-phosphate (IMP) to xanthosine 5'-phosphate (XMP), the first committed and rate-limiting step in the de novo synthesis of guanine nucleotides, and therefore plays an important role in the regulation of cell growth.</text>
</comment>
<evidence type="ECO:0000256" key="13">
    <source>
        <dbReference type="PIRSR" id="PIRSR000130-1"/>
    </source>
</evidence>
<dbReference type="PROSITE" id="PS51371">
    <property type="entry name" value="CBS"/>
    <property type="match status" value="2"/>
</dbReference>
<comment type="catalytic activity">
    <reaction evidence="10 12 18">
        <text>IMP + NAD(+) + H2O = XMP + NADH + H(+)</text>
        <dbReference type="Rhea" id="RHEA:11708"/>
        <dbReference type="ChEBI" id="CHEBI:15377"/>
        <dbReference type="ChEBI" id="CHEBI:15378"/>
        <dbReference type="ChEBI" id="CHEBI:57464"/>
        <dbReference type="ChEBI" id="CHEBI:57540"/>
        <dbReference type="ChEBI" id="CHEBI:57945"/>
        <dbReference type="ChEBI" id="CHEBI:58053"/>
        <dbReference type="EC" id="1.1.1.205"/>
    </reaction>
</comment>
<keyword evidence="4 12" id="KW-0332">GMP biosynthesis</keyword>
<proteinExistence type="inferred from homology"/>
<accession>A0ABD1XWB7</accession>
<dbReference type="InterPro" id="IPR015875">
    <property type="entry name" value="IMP_DH/GMP_Rdtase_CS"/>
</dbReference>
<comment type="cofactor">
    <cofactor evidence="1 12">
        <name>K(+)</name>
        <dbReference type="ChEBI" id="CHEBI:29103"/>
    </cofactor>
</comment>
<evidence type="ECO:0000256" key="8">
    <source>
        <dbReference type="ARBA" id="ARBA00023027"/>
    </source>
</evidence>
<evidence type="ECO:0000256" key="17">
    <source>
        <dbReference type="RuleBase" id="RU003927"/>
    </source>
</evidence>
<dbReference type="GO" id="GO:0005737">
    <property type="term" value="C:cytoplasm"/>
    <property type="evidence" value="ECO:0007669"/>
    <property type="project" value="UniProtKB-SubCell"/>
</dbReference>
<keyword evidence="9 16" id="KW-0129">CBS domain</keyword>
<feature type="binding site" description="in other chain" evidence="12 15">
    <location>
        <position position="323"/>
    </location>
    <ligand>
        <name>K(+)</name>
        <dbReference type="ChEBI" id="CHEBI:29103"/>
        <note>ligand shared between two tetrameric partners</note>
    </ligand>
</feature>
<evidence type="ECO:0000313" key="21">
    <source>
        <dbReference type="Proteomes" id="UP001605036"/>
    </source>
</evidence>
<dbReference type="GO" id="GO:0003938">
    <property type="term" value="F:IMP dehydrogenase activity"/>
    <property type="evidence" value="ECO:0007669"/>
    <property type="project" value="UniProtKB-UniRule"/>
</dbReference>
<dbReference type="SMART" id="SM00116">
    <property type="entry name" value="CBS"/>
    <property type="match status" value="2"/>
</dbReference>
<dbReference type="NCBIfam" id="TIGR01302">
    <property type="entry name" value="IMP_dehydrog"/>
    <property type="match status" value="1"/>
</dbReference>
<gene>
    <name evidence="20" type="ORF">R1flu_024939</name>
</gene>
<dbReference type="GO" id="GO:0046872">
    <property type="term" value="F:metal ion binding"/>
    <property type="evidence" value="ECO:0007669"/>
    <property type="project" value="UniProtKB-UniRule"/>
</dbReference>
<feature type="active site" description="Thioimidate intermediate" evidence="12 13">
    <location>
        <position position="326"/>
    </location>
</feature>
<dbReference type="EMBL" id="JBHFFA010000007">
    <property type="protein sequence ID" value="KAL2613247.1"/>
    <property type="molecule type" value="Genomic_DNA"/>
</dbReference>
<evidence type="ECO:0000256" key="12">
    <source>
        <dbReference type="HAMAP-Rule" id="MF_03156"/>
    </source>
</evidence>
<evidence type="ECO:0000256" key="16">
    <source>
        <dbReference type="PROSITE-ProRule" id="PRU00703"/>
    </source>
</evidence>
<evidence type="ECO:0000259" key="19">
    <source>
        <dbReference type="PROSITE" id="PS51371"/>
    </source>
</evidence>
<dbReference type="Gene3D" id="3.20.20.70">
    <property type="entry name" value="Aldolase class I"/>
    <property type="match status" value="1"/>
</dbReference>
<feature type="binding site" evidence="12">
    <location>
        <position position="269"/>
    </location>
    <ligand>
        <name>NAD(+)</name>
        <dbReference type="ChEBI" id="CHEBI:57540"/>
    </ligand>
</feature>
<feature type="binding site" evidence="14">
    <location>
        <begin position="269"/>
        <end position="271"/>
    </location>
    <ligand>
        <name>NAD(+)</name>
        <dbReference type="ChEBI" id="CHEBI:57540"/>
    </ligand>
</feature>
<dbReference type="PROSITE" id="PS00487">
    <property type="entry name" value="IMP_DH_GMP_RED"/>
    <property type="match status" value="1"/>
</dbReference>